<evidence type="ECO:0000256" key="1">
    <source>
        <dbReference type="SAM" id="SignalP"/>
    </source>
</evidence>
<keyword evidence="1" id="KW-0732">Signal</keyword>
<evidence type="ECO:0008006" key="4">
    <source>
        <dbReference type="Google" id="ProtNLM"/>
    </source>
</evidence>
<organism evidence="2 3">
    <name type="scientific">Mangrovibacterium marinum</name>
    <dbReference type="NCBI Taxonomy" id="1639118"/>
    <lineage>
        <taxon>Bacteria</taxon>
        <taxon>Pseudomonadati</taxon>
        <taxon>Bacteroidota</taxon>
        <taxon>Bacteroidia</taxon>
        <taxon>Marinilabiliales</taxon>
        <taxon>Prolixibacteraceae</taxon>
        <taxon>Mangrovibacterium</taxon>
    </lineage>
</organism>
<dbReference type="Proteomes" id="UP000243525">
    <property type="component" value="Unassembled WGS sequence"/>
</dbReference>
<keyword evidence="3" id="KW-1185">Reference proteome</keyword>
<dbReference type="AlphaFoldDB" id="A0A2T5BXS1"/>
<accession>A0A2T5BXS1</accession>
<gene>
    <name evidence="2" type="ORF">C8N47_12411</name>
</gene>
<dbReference type="RefSeq" id="WP_107823628.1">
    <property type="nucleotide sequence ID" value="NZ_OY782574.1"/>
</dbReference>
<proteinExistence type="predicted"/>
<feature type="chain" id="PRO_5015517939" description="Outer membrane protein with beta-barrel domain" evidence="1">
    <location>
        <begin position="21"/>
        <end position="216"/>
    </location>
</feature>
<dbReference type="OrthoDB" id="5381546at2"/>
<feature type="signal peptide" evidence="1">
    <location>
        <begin position="1"/>
        <end position="20"/>
    </location>
</feature>
<evidence type="ECO:0000313" key="2">
    <source>
        <dbReference type="EMBL" id="PTN05948.1"/>
    </source>
</evidence>
<name>A0A2T5BXS1_9BACT</name>
<evidence type="ECO:0000313" key="3">
    <source>
        <dbReference type="Proteomes" id="UP000243525"/>
    </source>
</evidence>
<comment type="caution">
    <text evidence="2">The sequence shown here is derived from an EMBL/GenBank/DDBJ whole genome shotgun (WGS) entry which is preliminary data.</text>
</comment>
<sequence length="216" mass="25368">MKTTLLLCLSFLILSLPLWAEENSKYADREARRVQKEEQIRRKWANLIPKQNKLQFAGSMGMFSGSVGWYYGKKNQWETDLFLGFIPKMNRQDGHVTITLKETYTPWRLSINDDFSFEPLTTGAYLNKIFGEYFWNKLPERYPNGYYFWAVNTRFNIFVGQAITLKLDKSPLFGKELSFYYEISTNDLYVISAIGNQTIHAWDIIGLSLGIRYRVF</sequence>
<protein>
    <recommendedName>
        <fullName evidence="4">Outer membrane protein with beta-barrel domain</fullName>
    </recommendedName>
</protein>
<dbReference type="EMBL" id="QAAD01000024">
    <property type="protein sequence ID" value="PTN05948.1"/>
    <property type="molecule type" value="Genomic_DNA"/>
</dbReference>
<reference evidence="2 3" key="1">
    <citation type="submission" date="2018-04" db="EMBL/GenBank/DDBJ databases">
        <title>Genomic Encyclopedia of Archaeal and Bacterial Type Strains, Phase II (KMG-II): from individual species to whole genera.</title>
        <authorList>
            <person name="Goeker M."/>
        </authorList>
    </citation>
    <scope>NUCLEOTIDE SEQUENCE [LARGE SCALE GENOMIC DNA]</scope>
    <source>
        <strain evidence="2 3">DSM 28823</strain>
    </source>
</reference>